<feature type="transmembrane region" description="Helical" evidence="2">
    <location>
        <begin position="59"/>
        <end position="82"/>
    </location>
</feature>
<reference evidence="5" key="1">
    <citation type="submission" date="2015-11" db="EMBL/GenBank/DDBJ databases">
        <authorList>
            <consortium name="Cross-ministerial Strategic Innovation Promotion Program (SIP) consortium"/>
            <person name="Tomihama T."/>
            <person name="Ikenaga M."/>
            <person name="Sakai M."/>
            <person name="Okubo T."/>
            <person name="Ikeda S."/>
        </authorList>
    </citation>
    <scope>NUCLEOTIDE SEQUENCE [LARGE SCALE GENOMIC DNA]</scope>
    <source>
        <strain evidence="5">S58</strain>
    </source>
</reference>
<dbReference type="SUPFAM" id="SSF55486">
    <property type="entry name" value="Metalloproteases ('zincins'), catalytic domain"/>
    <property type="match status" value="1"/>
</dbReference>
<keyword evidence="2" id="KW-0812">Transmembrane</keyword>
<accession>A0A124C4L8</accession>
<dbReference type="EMBL" id="BCMM01000026">
    <property type="protein sequence ID" value="GAQ64867.1"/>
    <property type="molecule type" value="Genomic_DNA"/>
</dbReference>
<feature type="domain" description="DUF3152" evidence="3">
    <location>
        <begin position="167"/>
        <end position="332"/>
    </location>
</feature>
<comment type="caution">
    <text evidence="4">The sequence shown here is derived from an EMBL/GenBank/DDBJ whole genome shotgun (WGS) entry which is preliminary data.</text>
</comment>
<proteinExistence type="predicted"/>
<organism evidence="4 5">
    <name type="scientific">Streptomyces scabiei</name>
    <dbReference type="NCBI Taxonomy" id="1930"/>
    <lineage>
        <taxon>Bacteria</taxon>
        <taxon>Bacillati</taxon>
        <taxon>Actinomycetota</taxon>
        <taxon>Actinomycetes</taxon>
        <taxon>Kitasatosporales</taxon>
        <taxon>Streptomycetaceae</taxon>
        <taxon>Streptomyces</taxon>
    </lineage>
</organism>
<evidence type="ECO:0000313" key="5">
    <source>
        <dbReference type="Proteomes" id="UP000067448"/>
    </source>
</evidence>
<feature type="compositionally biased region" description="Basic residues" evidence="1">
    <location>
        <begin position="35"/>
        <end position="53"/>
    </location>
</feature>
<reference evidence="5" key="3">
    <citation type="submission" date="2016-02" db="EMBL/GenBank/DDBJ databases">
        <title>Draft genome of pathogenic Streptomyces sp. in Japan.</title>
        <authorList>
            <person name="Tomihama T."/>
            <person name="Ikenaga M."/>
            <person name="Sakai M."/>
            <person name="Okubo T."/>
            <person name="Ikeda S."/>
        </authorList>
    </citation>
    <scope>NUCLEOTIDE SEQUENCE [LARGE SCALE GENOMIC DNA]</scope>
    <source>
        <strain evidence="5">S58</strain>
    </source>
</reference>
<feature type="compositionally biased region" description="Low complexity" evidence="1">
    <location>
        <begin position="92"/>
        <end position="101"/>
    </location>
</feature>
<feature type="compositionally biased region" description="Low complexity" evidence="1">
    <location>
        <begin position="109"/>
        <end position="161"/>
    </location>
</feature>
<keyword evidence="2" id="KW-0472">Membrane</keyword>
<evidence type="ECO:0000256" key="1">
    <source>
        <dbReference type="SAM" id="MobiDB-lite"/>
    </source>
</evidence>
<feature type="region of interest" description="Disordered" evidence="1">
    <location>
        <begin position="1"/>
        <end position="62"/>
    </location>
</feature>
<evidence type="ECO:0000256" key="2">
    <source>
        <dbReference type="SAM" id="Phobius"/>
    </source>
</evidence>
<name>A0A124C4L8_STRSC</name>
<dbReference type="AlphaFoldDB" id="A0A124C4L8"/>
<feature type="region of interest" description="Disordered" evidence="1">
    <location>
        <begin position="90"/>
        <end position="188"/>
    </location>
</feature>
<reference evidence="4 5" key="2">
    <citation type="journal article" date="2016" name="Genome Announc.">
        <title>Draft Genome Sequences of Streptomyces scabiei S58, Streptomyces turgidiscabies T45, and Streptomyces acidiscabies a10, the Pathogens of Potato Common Scab, Isolated in Japan.</title>
        <authorList>
            <person name="Tomihama T."/>
            <person name="Nishi Y."/>
            <person name="Sakai M."/>
            <person name="Ikenaga M."/>
            <person name="Okubo T."/>
            <person name="Ikeda S."/>
        </authorList>
    </citation>
    <scope>NUCLEOTIDE SEQUENCE [LARGE SCALE GENOMIC DNA]</scope>
    <source>
        <strain evidence="4 5">S58</strain>
    </source>
</reference>
<dbReference type="InterPro" id="IPR022603">
    <property type="entry name" value="DUF3152"/>
</dbReference>
<evidence type="ECO:0000313" key="4">
    <source>
        <dbReference type="EMBL" id="GAQ64867.1"/>
    </source>
</evidence>
<protein>
    <recommendedName>
        <fullName evidence="3">DUF3152 domain-containing protein</fullName>
    </recommendedName>
</protein>
<gene>
    <name evidence="4" type="ORF">SsS58_05272</name>
</gene>
<evidence type="ECO:0000259" key="3">
    <source>
        <dbReference type="Pfam" id="PF11350"/>
    </source>
</evidence>
<sequence>MTAHKGTPSGARTRRGGSPRVTAQGSAEGAAAGRGKGKGRGKGGGPGRRRKAPAPRGRGALWGGLGVVTVLGVAGFAVVSWMNGGAREVAAEAEPTSSAESPSERSRRSSGPGSEPATGSRPGPGRSSGSDAGARQSPSSSPSSSSSADPSPDGSASSSPGGKPVTIPATGPGTFRTASGGSGKVGEGTPLRYRVEVEKGLSLSLDDVADEVERVLADPRGWTAGGDHAFRRVSGGPSDFVVKVATPGTVDDVCGAGGLDTGGEFNCNVNDDVMVNLERWELATPVYAEDVPAYRALIINHEVGHFLGQGHVGCPGKGKPAPAMMQQIKGMNGCVPNVWPYDTEGRALTGPAVP</sequence>
<dbReference type="Proteomes" id="UP000067448">
    <property type="component" value="Unassembled WGS sequence"/>
</dbReference>
<dbReference type="Pfam" id="PF11350">
    <property type="entry name" value="DUF3152"/>
    <property type="match status" value="1"/>
</dbReference>
<keyword evidence="2" id="KW-1133">Transmembrane helix</keyword>